<evidence type="ECO:0000313" key="1">
    <source>
        <dbReference type="Proteomes" id="UP000095280"/>
    </source>
</evidence>
<keyword evidence="1" id="KW-1185">Reference proteome</keyword>
<sequence>MNRQNPRRPHALILPRTPRRSEWQLPCGSVWTGSGTGTDTNSKSWDINGLSWLRAASAADRLLRTDLWLMVAISQESGIVSLYLWSRTTKATYVQDATLTF</sequence>
<name>A0A1I8HPZ5_9PLAT</name>
<accession>A0A1I8HPZ5</accession>
<dbReference type="WBParaSite" id="maker-uti_cns_0007366-snap-gene-0.2-mRNA-1">
    <property type="protein sequence ID" value="maker-uti_cns_0007366-snap-gene-0.2-mRNA-1"/>
    <property type="gene ID" value="maker-uti_cns_0007366-snap-gene-0.2"/>
</dbReference>
<evidence type="ECO:0000313" key="2">
    <source>
        <dbReference type="WBParaSite" id="maker-uti_cns_0007366-snap-gene-0.2-mRNA-1"/>
    </source>
</evidence>
<dbReference type="AlphaFoldDB" id="A0A1I8HPZ5"/>
<reference evidence="2" key="1">
    <citation type="submission" date="2016-11" db="UniProtKB">
        <authorList>
            <consortium name="WormBaseParasite"/>
        </authorList>
    </citation>
    <scope>IDENTIFICATION</scope>
</reference>
<protein>
    <submittedName>
        <fullName evidence="2">Uncharacterized protein</fullName>
    </submittedName>
</protein>
<proteinExistence type="predicted"/>
<dbReference type="Proteomes" id="UP000095280">
    <property type="component" value="Unplaced"/>
</dbReference>
<organism evidence="1 2">
    <name type="scientific">Macrostomum lignano</name>
    <dbReference type="NCBI Taxonomy" id="282301"/>
    <lineage>
        <taxon>Eukaryota</taxon>
        <taxon>Metazoa</taxon>
        <taxon>Spiralia</taxon>
        <taxon>Lophotrochozoa</taxon>
        <taxon>Platyhelminthes</taxon>
        <taxon>Rhabditophora</taxon>
        <taxon>Macrostomorpha</taxon>
        <taxon>Macrostomida</taxon>
        <taxon>Macrostomidae</taxon>
        <taxon>Macrostomum</taxon>
    </lineage>
</organism>